<dbReference type="InterPro" id="IPR002073">
    <property type="entry name" value="PDEase_catalytic_dom"/>
</dbReference>
<evidence type="ECO:0000256" key="1">
    <source>
        <dbReference type="ARBA" id="ARBA00001968"/>
    </source>
</evidence>
<evidence type="ECO:0000313" key="13">
    <source>
        <dbReference type="EMBL" id="KAK6642383.1"/>
    </source>
</evidence>
<feature type="compositionally biased region" description="Polar residues" evidence="11">
    <location>
        <begin position="291"/>
        <end position="305"/>
    </location>
</feature>
<evidence type="ECO:0000256" key="5">
    <source>
        <dbReference type="ARBA" id="ARBA00022723"/>
    </source>
</evidence>
<feature type="binding site" evidence="9">
    <location>
        <begin position="391"/>
        <end position="395"/>
    </location>
    <ligand>
        <name>AMP</name>
        <dbReference type="ChEBI" id="CHEBI:456215"/>
    </ligand>
</feature>
<evidence type="ECO:0000256" key="7">
    <source>
        <dbReference type="ARBA" id="ARBA00023149"/>
    </source>
</evidence>
<dbReference type="EMBL" id="JAWJWE010000002">
    <property type="protein sequence ID" value="KAK6642383.1"/>
    <property type="molecule type" value="Genomic_DNA"/>
</dbReference>
<dbReference type="GO" id="GO:0007165">
    <property type="term" value="P:signal transduction"/>
    <property type="evidence" value="ECO:0007669"/>
    <property type="project" value="InterPro"/>
</dbReference>
<dbReference type="EC" id="3.1.4.53" evidence="4"/>
<feature type="binding site" evidence="10">
    <location>
        <position position="432"/>
    </location>
    <ligand>
        <name>Zn(2+)</name>
        <dbReference type="ChEBI" id="CHEBI:29105"/>
        <label>2</label>
    </ligand>
</feature>
<keyword evidence="7" id="KW-0114">cAMP</keyword>
<dbReference type="InterPro" id="IPR003607">
    <property type="entry name" value="HD/PDEase_dom"/>
</dbReference>
<accession>A0AAN8P721</accession>
<dbReference type="InterPro" id="IPR000014">
    <property type="entry name" value="PAS"/>
</dbReference>
<comment type="cofactor">
    <cofactor evidence="1">
        <name>a divalent metal cation</name>
        <dbReference type="ChEBI" id="CHEBI:60240"/>
    </cofactor>
</comment>
<dbReference type="Gene3D" id="1.10.1300.10">
    <property type="entry name" value="3'5'-cyclic nucleotide phosphodiesterase, catalytic domain"/>
    <property type="match status" value="1"/>
</dbReference>
<feature type="binding site" evidence="9">
    <location>
        <position position="432"/>
    </location>
    <ligand>
        <name>AMP</name>
        <dbReference type="ChEBI" id="CHEBI:456215"/>
    </ligand>
</feature>
<evidence type="ECO:0000256" key="11">
    <source>
        <dbReference type="SAM" id="MobiDB-lite"/>
    </source>
</evidence>
<evidence type="ECO:0000256" key="3">
    <source>
        <dbReference type="ARBA" id="ARBA00006437"/>
    </source>
</evidence>
<dbReference type="SUPFAM" id="SSF55785">
    <property type="entry name" value="PYP-like sensor domain (PAS domain)"/>
    <property type="match status" value="1"/>
</dbReference>
<gene>
    <name evidence="13" type="ORF">RUM43_003884</name>
</gene>
<dbReference type="Pfam" id="PF13426">
    <property type="entry name" value="PAS_9"/>
    <property type="match status" value="1"/>
</dbReference>
<evidence type="ECO:0000256" key="4">
    <source>
        <dbReference type="ARBA" id="ARBA00012276"/>
    </source>
</evidence>
<keyword evidence="6" id="KW-0378">Hydrolase</keyword>
<dbReference type="Proteomes" id="UP001372834">
    <property type="component" value="Unassembled WGS sequence"/>
</dbReference>
<dbReference type="InterPro" id="IPR035965">
    <property type="entry name" value="PAS-like_dom_sf"/>
</dbReference>
<dbReference type="CDD" id="cd00077">
    <property type="entry name" value="HDc"/>
    <property type="match status" value="1"/>
</dbReference>
<evidence type="ECO:0000256" key="6">
    <source>
        <dbReference type="ARBA" id="ARBA00022801"/>
    </source>
</evidence>
<feature type="binding site" evidence="9">
    <location>
        <position position="571"/>
    </location>
    <ligand>
        <name>AMP</name>
        <dbReference type="ChEBI" id="CHEBI:456215"/>
    </ligand>
</feature>
<feature type="binding site" evidence="10">
    <location>
        <position position="571"/>
    </location>
    <ligand>
        <name>Zn(2+)</name>
        <dbReference type="ChEBI" id="CHEBI:29105"/>
        <label>1</label>
    </ligand>
</feature>
<dbReference type="GO" id="GO:0004115">
    <property type="term" value="F:3',5'-cyclic-AMP phosphodiesterase activity"/>
    <property type="evidence" value="ECO:0007669"/>
    <property type="project" value="UniProtKB-EC"/>
</dbReference>
<feature type="binding site" evidence="10">
    <location>
        <position position="431"/>
    </location>
    <ligand>
        <name>Zn(2+)</name>
        <dbReference type="ChEBI" id="CHEBI:29105"/>
        <label>1</label>
    </ligand>
</feature>
<dbReference type="PROSITE" id="PS51845">
    <property type="entry name" value="PDEASE_I_2"/>
    <property type="match status" value="1"/>
</dbReference>
<comment type="pathway">
    <text evidence="2">Purine metabolism; 3',5'-cyclic AMP degradation; AMP from 3',5'-cyclic AMP: step 1/1.</text>
</comment>
<comment type="similarity">
    <text evidence="3">Belongs to the cyclic nucleotide phosphodiesterase family. PDE8 subfamily.</text>
</comment>
<keyword evidence="5 10" id="KW-0479">Metal-binding</keyword>
<feature type="binding site" evidence="10">
    <location>
        <position position="395"/>
    </location>
    <ligand>
        <name>Zn(2+)</name>
        <dbReference type="ChEBI" id="CHEBI:29105"/>
        <label>1</label>
    </ligand>
</feature>
<name>A0AAN8P721_POLSC</name>
<feature type="binding site" evidence="9">
    <location>
        <position position="648"/>
    </location>
    <ligand>
        <name>AMP</name>
        <dbReference type="ChEBI" id="CHEBI:456215"/>
    </ligand>
</feature>
<dbReference type="PANTHER" id="PTHR11347">
    <property type="entry name" value="CYCLIC NUCLEOTIDE PHOSPHODIESTERASE"/>
    <property type="match status" value="1"/>
</dbReference>
<evidence type="ECO:0000256" key="8">
    <source>
        <dbReference type="PIRSR" id="PIRSR623088-1"/>
    </source>
</evidence>
<evidence type="ECO:0000259" key="12">
    <source>
        <dbReference type="PROSITE" id="PS51845"/>
    </source>
</evidence>
<feature type="binding site" evidence="10">
    <location>
        <position position="432"/>
    </location>
    <ligand>
        <name>Zn(2+)</name>
        <dbReference type="ChEBI" id="CHEBI:29105"/>
        <label>1</label>
    </ligand>
</feature>
<evidence type="ECO:0000256" key="2">
    <source>
        <dbReference type="ARBA" id="ARBA00004703"/>
    </source>
</evidence>
<feature type="domain" description="PDEase" evidence="12">
    <location>
        <begin position="315"/>
        <end position="690"/>
    </location>
</feature>
<sequence>MLLDNRQFLLKKLGGGEADVFTSQGKQKVQCLIETSNVGVLVNELVEIEHSEVRPRMSISNTNALYIALSKCKDLVQVTDEAFNVQFVNKATENVLGFKSEDLKGKPISDIHQSSEYHNQMIHFLNRGKEWEGAVTCIRKGGEPITLLCRVVSSSLSSRHITNYIFIEEPQNDAGMTYKDQPPRGSLHSIRKGSYDVKSLASESGQSIRRQSLAKLNSLPIEAPITKIITLLYSAHEQSSGPVQQQLEKVLDILRSTELYSPQLKETRIRTEDPITADLITALLSQGTVASSTTRRSSNDSANIKSSASSRPSLPSINTPGQLSSVLEQSLDWEFDIFKLEELSNQRPLVWLGMNLLCHFNVQDTLGCDEKTLMNWLTVVEMHYLSSNSYHNSTHAADVMQASGYYLKREKLNELLDPLDIACVLIAACCHDIDHPGKSSIFLSNSDHDLAILYNDQSVLESHHAAMTFKLTLADDRVNIFKAILKLSYFSTGLERDTYKVARQSIIDMILATEMTRHFEHLAKFVNIFTKPEPKDEPDGVPTETDSSDACNFQTQENIALAKRMLIKCADVSNPTRPLKLCVEWAKRIAEEYFAQVDATHVPEILELKEVYNLKVTLQFQTDEEKANGLPVVMPMFDRSTCSIPKSQLGFIDFIINDMMEAWDSFIELPEMLYYLRSNYQYWKEREEQGITGINELCPHNNRIELLRELDESKGD</sequence>
<dbReference type="InterPro" id="IPR023088">
    <property type="entry name" value="PDEase"/>
</dbReference>
<feature type="active site" description="Proton donor" evidence="8">
    <location>
        <position position="391"/>
    </location>
</feature>
<dbReference type="NCBIfam" id="TIGR00229">
    <property type="entry name" value="sensory_box"/>
    <property type="match status" value="1"/>
</dbReference>
<dbReference type="GO" id="GO:0046872">
    <property type="term" value="F:metal ion binding"/>
    <property type="evidence" value="ECO:0007669"/>
    <property type="project" value="UniProtKB-KW"/>
</dbReference>
<protein>
    <recommendedName>
        <fullName evidence="4">3',5'-cyclic-AMP phosphodiesterase</fullName>
        <ecNumber evidence="4">3.1.4.53</ecNumber>
    </recommendedName>
</protein>
<dbReference type="SUPFAM" id="SSF109604">
    <property type="entry name" value="HD-domain/PDEase-like"/>
    <property type="match status" value="1"/>
</dbReference>
<comment type="caution">
    <text evidence="13">The sequence shown here is derived from an EMBL/GenBank/DDBJ whole genome shotgun (WGS) entry which is preliminary data.</text>
</comment>
<dbReference type="SMART" id="SM00471">
    <property type="entry name" value="HDc"/>
    <property type="match status" value="1"/>
</dbReference>
<reference evidence="13 14" key="1">
    <citation type="submission" date="2023-10" db="EMBL/GenBank/DDBJ databases">
        <title>Genomes of two closely related lineages of the louse Polyplax serrata with different host specificities.</title>
        <authorList>
            <person name="Martinu J."/>
            <person name="Tarabai H."/>
            <person name="Stefka J."/>
            <person name="Hypsa V."/>
        </authorList>
    </citation>
    <scope>NUCLEOTIDE SEQUENCE [LARGE SCALE GENOMIC DNA]</scope>
    <source>
        <strain evidence="13">HR10_N</strain>
    </source>
</reference>
<dbReference type="CDD" id="cd00130">
    <property type="entry name" value="PAS"/>
    <property type="match status" value="1"/>
</dbReference>
<evidence type="ECO:0000256" key="10">
    <source>
        <dbReference type="PIRSR" id="PIRSR623088-3"/>
    </source>
</evidence>
<dbReference type="PRINTS" id="PR00387">
    <property type="entry name" value="PDIESTERASE1"/>
</dbReference>
<organism evidence="13 14">
    <name type="scientific">Polyplax serrata</name>
    <name type="common">Common mouse louse</name>
    <dbReference type="NCBI Taxonomy" id="468196"/>
    <lineage>
        <taxon>Eukaryota</taxon>
        <taxon>Metazoa</taxon>
        <taxon>Ecdysozoa</taxon>
        <taxon>Arthropoda</taxon>
        <taxon>Hexapoda</taxon>
        <taxon>Insecta</taxon>
        <taxon>Pterygota</taxon>
        <taxon>Neoptera</taxon>
        <taxon>Paraneoptera</taxon>
        <taxon>Psocodea</taxon>
        <taxon>Troctomorpha</taxon>
        <taxon>Phthiraptera</taxon>
        <taxon>Anoplura</taxon>
        <taxon>Polyplacidae</taxon>
        <taxon>Polyplax</taxon>
    </lineage>
</organism>
<dbReference type="InterPro" id="IPR036971">
    <property type="entry name" value="PDEase_catalytic_dom_sf"/>
</dbReference>
<evidence type="ECO:0000313" key="14">
    <source>
        <dbReference type="Proteomes" id="UP001372834"/>
    </source>
</evidence>
<feature type="compositionally biased region" description="Low complexity" evidence="11">
    <location>
        <begin position="306"/>
        <end position="316"/>
    </location>
</feature>
<proteinExistence type="inferred from homology"/>
<dbReference type="Pfam" id="PF00233">
    <property type="entry name" value="PDEase_I"/>
    <property type="match status" value="1"/>
</dbReference>
<feature type="region of interest" description="Disordered" evidence="11">
    <location>
        <begin position="291"/>
        <end position="317"/>
    </location>
</feature>
<dbReference type="AlphaFoldDB" id="A0AAN8P721"/>
<evidence type="ECO:0000256" key="9">
    <source>
        <dbReference type="PIRSR" id="PIRSR623088-2"/>
    </source>
</evidence>
<dbReference type="Gene3D" id="3.30.450.20">
    <property type="entry name" value="PAS domain"/>
    <property type="match status" value="1"/>
</dbReference>